<proteinExistence type="predicted"/>
<evidence type="ECO:0000313" key="4">
    <source>
        <dbReference type="Proteomes" id="UP000602510"/>
    </source>
</evidence>
<feature type="domain" description="MULE transposase" evidence="1">
    <location>
        <begin position="36"/>
        <end position="134"/>
    </location>
</feature>
<dbReference type="InterPro" id="IPR018289">
    <property type="entry name" value="MULE_transposase_dom"/>
</dbReference>
<name>A0A833STA9_PHYIN</name>
<organism evidence="2 4">
    <name type="scientific">Phytophthora infestans</name>
    <name type="common">Potato late blight agent</name>
    <name type="synonym">Botrytis infestans</name>
    <dbReference type="NCBI Taxonomy" id="4787"/>
    <lineage>
        <taxon>Eukaryota</taxon>
        <taxon>Sar</taxon>
        <taxon>Stramenopiles</taxon>
        <taxon>Oomycota</taxon>
        <taxon>Peronosporomycetes</taxon>
        <taxon>Peronosporales</taxon>
        <taxon>Peronosporaceae</taxon>
        <taxon>Phytophthora</taxon>
    </lineage>
</organism>
<gene>
    <name evidence="2" type="ORF">GN244_ATG15222</name>
    <name evidence="3" type="ORF">GN958_ATG07545</name>
</gene>
<reference evidence="2" key="1">
    <citation type="submission" date="2020-04" db="EMBL/GenBank/DDBJ databases">
        <title>Hybrid Assembly of Korean Phytophthora infestans isolates.</title>
        <authorList>
            <person name="Prokchorchik M."/>
            <person name="Lee Y."/>
            <person name="Seo J."/>
            <person name="Cho J.-H."/>
            <person name="Park Y.-E."/>
            <person name="Jang D.-C."/>
            <person name="Im J.-S."/>
            <person name="Choi J.-G."/>
            <person name="Park H.-J."/>
            <person name="Lee G.-B."/>
            <person name="Lee Y.-G."/>
            <person name="Hong S.-Y."/>
            <person name="Cho K."/>
            <person name="Sohn K.H."/>
        </authorList>
    </citation>
    <scope>NUCLEOTIDE SEQUENCE</scope>
    <source>
        <strain evidence="2">KR_1_A1</strain>
        <strain evidence="3">KR_2_A2</strain>
    </source>
</reference>
<dbReference type="Proteomes" id="UP000602510">
    <property type="component" value="Unassembled WGS sequence"/>
</dbReference>
<dbReference type="EMBL" id="WSZM01000455">
    <property type="protein sequence ID" value="KAF4032875.1"/>
    <property type="molecule type" value="Genomic_DNA"/>
</dbReference>
<sequence>MKNPLLAAVRTQICLRWAFSSKQFHTRLDRDPRSYVLHIDSTNTLSQVKYPHLVAGISDCMSSFYLVGFVILPHQTEKHFSEAFAMLHHLYTKVTNKQISVRYVMADADKGQRKAVNGALGDGNELVNLMCYYKVGAKVYKKPG</sequence>
<protein>
    <submittedName>
        <fullName evidence="2">MULE transposase domain-containing protein</fullName>
    </submittedName>
</protein>
<evidence type="ECO:0000313" key="3">
    <source>
        <dbReference type="EMBL" id="KAF4143267.1"/>
    </source>
</evidence>
<dbReference type="AlphaFoldDB" id="A0A833STA9"/>
<evidence type="ECO:0000313" key="2">
    <source>
        <dbReference type="EMBL" id="KAF4032875.1"/>
    </source>
</evidence>
<dbReference type="EMBL" id="JAACNO010001056">
    <property type="protein sequence ID" value="KAF4143267.1"/>
    <property type="molecule type" value="Genomic_DNA"/>
</dbReference>
<comment type="caution">
    <text evidence="2">The sequence shown here is derived from an EMBL/GenBank/DDBJ whole genome shotgun (WGS) entry which is preliminary data.</text>
</comment>
<keyword evidence="4" id="KW-1185">Reference proteome</keyword>
<accession>A0A833STA9</accession>
<dbReference type="Pfam" id="PF10551">
    <property type="entry name" value="MULE"/>
    <property type="match status" value="1"/>
</dbReference>
<evidence type="ECO:0000259" key="1">
    <source>
        <dbReference type="Pfam" id="PF10551"/>
    </source>
</evidence>
<dbReference type="Proteomes" id="UP000704712">
    <property type="component" value="Unassembled WGS sequence"/>
</dbReference>